<reference evidence="2 3" key="1">
    <citation type="submission" date="2024-02" db="EMBL/GenBank/DDBJ databases">
        <title>De novo assembly and annotation of 12 fungi associated with fruit tree decline syndrome in Ontario, Canada.</title>
        <authorList>
            <person name="Sulman M."/>
            <person name="Ellouze W."/>
            <person name="Ilyukhin E."/>
        </authorList>
    </citation>
    <scope>NUCLEOTIDE SEQUENCE [LARGE SCALE GENOMIC DNA]</scope>
    <source>
        <strain evidence="2 3">M42-189</strain>
    </source>
</reference>
<proteinExistence type="predicted"/>
<sequence length="221" mass="24494">MSLSQEHIKNLSAIIEKHGMTGILGFHLLHRHDPIPEGQIKLAMELSTVPNGKWNKPVSIDSLNPEDIHGTMFRFVRGAQGEGCFVPFELGKGPSPDVKGSCVEEMAAYFTKYELEHQVALQVLDSHRDGNLRECTAEVELGMKNGTVALPVSMLKRTDLLATGWSGAAQQHNESDSGPGPNETWQKQVVKDKETHRVFVSQAENEEELLQELVHNGVIHQ</sequence>
<feature type="region of interest" description="Disordered" evidence="1">
    <location>
        <begin position="166"/>
        <end position="185"/>
    </location>
</feature>
<evidence type="ECO:0000256" key="1">
    <source>
        <dbReference type="SAM" id="MobiDB-lite"/>
    </source>
</evidence>
<evidence type="ECO:0000313" key="2">
    <source>
        <dbReference type="EMBL" id="KAL1591527.1"/>
    </source>
</evidence>
<dbReference type="EMBL" id="JAKJXO020000025">
    <property type="protein sequence ID" value="KAL1591527.1"/>
    <property type="molecule type" value="Genomic_DNA"/>
</dbReference>
<name>A0ABR3QH87_9PLEO</name>
<protein>
    <submittedName>
        <fullName evidence="2">Uncharacterized protein</fullName>
    </submittedName>
</protein>
<dbReference type="Proteomes" id="UP001521785">
    <property type="component" value="Unassembled WGS sequence"/>
</dbReference>
<evidence type="ECO:0000313" key="3">
    <source>
        <dbReference type="Proteomes" id="UP001521785"/>
    </source>
</evidence>
<gene>
    <name evidence="2" type="ORF">SLS60_011919</name>
</gene>
<keyword evidence="3" id="KW-1185">Reference proteome</keyword>
<organism evidence="2 3">
    <name type="scientific">Paraconiothyrium brasiliense</name>
    <dbReference type="NCBI Taxonomy" id="300254"/>
    <lineage>
        <taxon>Eukaryota</taxon>
        <taxon>Fungi</taxon>
        <taxon>Dikarya</taxon>
        <taxon>Ascomycota</taxon>
        <taxon>Pezizomycotina</taxon>
        <taxon>Dothideomycetes</taxon>
        <taxon>Pleosporomycetidae</taxon>
        <taxon>Pleosporales</taxon>
        <taxon>Massarineae</taxon>
        <taxon>Didymosphaeriaceae</taxon>
        <taxon>Paraconiothyrium</taxon>
    </lineage>
</organism>
<comment type="caution">
    <text evidence="2">The sequence shown here is derived from an EMBL/GenBank/DDBJ whole genome shotgun (WGS) entry which is preliminary data.</text>
</comment>
<accession>A0ABR3QH87</accession>